<feature type="compositionally biased region" description="Polar residues" evidence="1">
    <location>
        <begin position="1"/>
        <end position="12"/>
    </location>
</feature>
<feature type="compositionally biased region" description="Basic residues" evidence="1">
    <location>
        <begin position="18"/>
        <end position="30"/>
    </location>
</feature>
<feature type="non-terminal residue" evidence="2">
    <location>
        <position position="1"/>
    </location>
</feature>
<dbReference type="EMBL" id="HACG01011938">
    <property type="protein sequence ID" value="CEK58803.1"/>
    <property type="molecule type" value="Transcribed_RNA"/>
</dbReference>
<sequence length="199" mass="21792">AFVEGSNTSSSKTEIRSTKRKQDRPRRKDHHLNGPLTLDDTAGVEDATGEEDTLLVTTNIKPVLNAMGNSFGQTLVENTSSKTWSEEDDDDDIDKNSNEFHDCLNAIPTEFLTSETKLVTSDAAHVHSTDTRYVTSEIKLVTSDAGYVIPADAEYVTSETKLVTSDAQIIISNTKEQHQRLTSTSGNNIKKPATNCTVT</sequence>
<reference evidence="2" key="1">
    <citation type="submission" date="2014-12" db="EMBL/GenBank/DDBJ databases">
        <title>Insight into the proteome of Arion vulgaris.</title>
        <authorList>
            <person name="Aradska J."/>
            <person name="Bulat T."/>
            <person name="Smidak R."/>
            <person name="Sarate P."/>
            <person name="Gangsoo J."/>
            <person name="Sialana F."/>
            <person name="Bilban M."/>
            <person name="Lubec G."/>
        </authorList>
    </citation>
    <scope>NUCLEOTIDE SEQUENCE</scope>
    <source>
        <tissue evidence="2">Skin</tissue>
    </source>
</reference>
<proteinExistence type="predicted"/>
<accession>A0A0B6YRF3</accession>
<feature type="non-terminal residue" evidence="2">
    <location>
        <position position="199"/>
    </location>
</feature>
<protein>
    <submittedName>
        <fullName evidence="2">Uncharacterized protein</fullName>
    </submittedName>
</protein>
<dbReference type="AlphaFoldDB" id="A0A0B6YRF3"/>
<gene>
    <name evidence="2" type="primary">ORF34243</name>
</gene>
<evidence type="ECO:0000313" key="2">
    <source>
        <dbReference type="EMBL" id="CEK58803.1"/>
    </source>
</evidence>
<feature type="region of interest" description="Disordered" evidence="1">
    <location>
        <begin position="1"/>
        <end position="44"/>
    </location>
</feature>
<evidence type="ECO:0000256" key="1">
    <source>
        <dbReference type="SAM" id="MobiDB-lite"/>
    </source>
</evidence>
<organism evidence="2">
    <name type="scientific">Arion vulgaris</name>
    <dbReference type="NCBI Taxonomy" id="1028688"/>
    <lineage>
        <taxon>Eukaryota</taxon>
        <taxon>Metazoa</taxon>
        <taxon>Spiralia</taxon>
        <taxon>Lophotrochozoa</taxon>
        <taxon>Mollusca</taxon>
        <taxon>Gastropoda</taxon>
        <taxon>Heterobranchia</taxon>
        <taxon>Euthyneura</taxon>
        <taxon>Panpulmonata</taxon>
        <taxon>Eupulmonata</taxon>
        <taxon>Stylommatophora</taxon>
        <taxon>Helicina</taxon>
        <taxon>Arionoidea</taxon>
        <taxon>Arionidae</taxon>
        <taxon>Arion</taxon>
    </lineage>
</organism>
<name>A0A0B6YRF3_9EUPU</name>